<dbReference type="PROSITE" id="PS50949">
    <property type="entry name" value="HTH_GNTR"/>
    <property type="match status" value="1"/>
</dbReference>
<dbReference type="RefSeq" id="WP_104510651.1">
    <property type="nucleotide sequence ID" value="NZ_JACIGC010000002.1"/>
</dbReference>
<dbReference type="InterPro" id="IPR051446">
    <property type="entry name" value="HTH_trans_reg/aminotransferase"/>
</dbReference>
<gene>
    <name evidence="6" type="ORF">CCR94_23125</name>
</gene>
<dbReference type="OrthoDB" id="9802328at2"/>
<keyword evidence="5" id="KW-0804">Transcription</keyword>
<dbReference type="Gene3D" id="1.10.10.10">
    <property type="entry name" value="Winged helix-like DNA-binding domain superfamily/Winged helix DNA-binding domain"/>
    <property type="match status" value="1"/>
</dbReference>
<dbReference type="Proteomes" id="UP000239089">
    <property type="component" value="Unassembled WGS sequence"/>
</dbReference>
<dbReference type="Pfam" id="PF00155">
    <property type="entry name" value="Aminotran_1_2"/>
    <property type="match status" value="1"/>
</dbReference>
<dbReference type="InterPro" id="IPR004839">
    <property type="entry name" value="Aminotransferase_I/II_large"/>
</dbReference>
<name>A0A2S6MUT5_9HYPH</name>
<keyword evidence="3" id="KW-0805">Transcription regulation</keyword>
<dbReference type="InterPro" id="IPR036390">
    <property type="entry name" value="WH_DNA-bd_sf"/>
</dbReference>
<dbReference type="GO" id="GO:0003700">
    <property type="term" value="F:DNA-binding transcription factor activity"/>
    <property type="evidence" value="ECO:0007669"/>
    <property type="project" value="InterPro"/>
</dbReference>
<dbReference type="GO" id="GO:0003677">
    <property type="term" value="F:DNA binding"/>
    <property type="evidence" value="ECO:0007669"/>
    <property type="project" value="UniProtKB-KW"/>
</dbReference>
<evidence type="ECO:0000313" key="7">
    <source>
        <dbReference type="Proteomes" id="UP000239089"/>
    </source>
</evidence>
<organism evidence="6 7">
    <name type="scientific">Rhodoblastus sphagnicola</name>
    <dbReference type="NCBI Taxonomy" id="333368"/>
    <lineage>
        <taxon>Bacteria</taxon>
        <taxon>Pseudomonadati</taxon>
        <taxon>Pseudomonadota</taxon>
        <taxon>Alphaproteobacteria</taxon>
        <taxon>Hyphomicrobiales</taxon>
        <taxon>Rhodoblastaceae</taxon>
        <taxon>Rhodoblastus</taxon>
    </lineage>
</organism>
<keyword evidence="2" id="KW-0663">Pyridoxal phosphate</keyword>
<comment type="caution">
    <text evidence="6">The sequence shown here is derived from an EMBL/GenBank/DDBJ whole genome shotgun (WGS) entry which is preliminary data.</text>
</comment>
<sequence>MSARSPTFRYRILVKKLTQLIDDGLLVPGDRLPSVRQCARQEKISMTTVLQAYGLLESQGLIQARPQSGYFVRELPIALPDEPSVSTPSRNATRVDVGDRIALILRDSQNPAIVPLGNASPGTGLLPLRALDRLLTARIRRSRHDGAPDYSYPPGEYDLRRQIARRSLDWSGRLDPDDIIITSGCTQAIDLCLRATTRHGDLVAVESPCYFGTLLLLETLGLSAVEIPAHPRDGICLDRLADALATHPIRACVVSPCFSNPLGSLMSDAAKGALLSMLAQRDIPLIEDDTFGELGYADIRPKPAKAFDDSGLVMLCASFSKVLAPGYRIGWTAPGRFRDRVERLQLASTLAVPRIFQHTIADFLANGAYDRHLRRIRTAASVQSRRMANAIGAYFPSGAKVTKPNGGLVLWVELPEGSDAILLSERAMTEDIGICPGPIFSATGQYRNYIRLNAGSPWSPALERAIRRLAELIHEQKSPPRRSNRDGD</sequence>
<dbReference type="GO" id="GO:0030170">
    <property type="term" value="F:pyridoxal phosphate binding"/>
    <property type="evidence" value="ECO:0007669"/>
    <property type="project" value="InterPro"/>
</dbReference>
<reference evidence="6 7" key="1">
    <citation type="journal article" date="2018" name="Arch. Microbiol.">
        <title>New insights into the metabolic potential of the phototrophic purple bacterium Rhodopila globiformis DSM 161(T) from its draft genome sequence and evidence for a vanadium-dependent nitrogenase.</title>
        <authorList>
            <person name="Imhoff J.F."/>
            <person name="Rahn T."/>
            <person name="Kunzel S."/>
            <person name="Neulinger S.C."/>
        </authorList>
    </citation>
    <scope>NUCLEOTIDE SEQUENCE [LARGE SCALE GENOMIC DNA]</scope>
    <source>
        <strain evidence="6 7">DSM 16996</strain>
    </source>
</reference>
<evidence type="ECO:0000256" key="4">
    <source>
        <dbReference type="ARBA" id="ARBA00023125"/>
    </source>
</evidence>
<evidence type="ECO:0000256" key="1">
    <source>
        <dbReference type="ARBA" id="ARBA00005384"/>
    </source>
</evidence>
<dbReference type="Gene3D" id="3.90.1150.10">
    <property type="entry name" value="Aspartate Aminotransferase, domain 1"/>
    <property type="match status" value="1"/>
</dbReference>
<dbReference type="InterPro" id="IPR015422">
    <property type="entry name" value="PyrdxlP-dep_Trfase_small"/>
</dbReference>
<dbReference type="InterPro" id="IPR015424">
    <property type="entry name" value="PyrdxlP-dep_Trfase"/>
</dbReference>
<dbReference type="PANTHER" id="PTHR46577">
    <property type="entry name" value="HTH-TYPE TRANSCRIPTIONAL REGULATORY PROTEIN GABR"/>
    <property type="match status" value="1"/>
</dbReference>
<dbReference type="Pfam" id="PF00392">
    <property type="entry name" value="GntR"/>
    <property type="match status" value="1"/>
</dbReference>
<comment type="similarity">
    <text evidence="1">In the C-terminal section; belongs to the class-I pyridoxal-phosphate-dependent aminotransferase family.</text>
</comment>
<dbReference type="InterPro" id="IPR000524">
    <property type="entry name" value="Tscrpt_reg_HTH_GntR"/>
</dbReference>
<accession>A0A2S6MUT5</accession>
<dbReference type="SUPFAM" id="SSF46785">
    <property type="entry name" value="Winged helix' DNA-binding domain"/>
    <property type="match status" value="1"/>
</dbReference>
<dbReference type="AlphaFoldDB" id="A0A2S6MUT5"/>
<dbReference type="SUPFAM" id="SSF53383">
    <property type="entry name" value="PLP-dependent transferases"/>
    <property type="match status" value="1"/>
</dbReference>
<proteinExistence type="inferred from homology"/>
<dbReference type="Gene3D" id="3.40.640.10">
    <property type="entry name" value="Type I PLP-dependent aspartate aminotransferase-like (Major domain)"/>
    <property type="match status" value="1"/>
</dbReference>
<dbReference type="InterPro" id="IPR015421">
    <property type="entry name" value="PyrdxlP-dep_Trfase_major"/>
</dbReference>
<protein>
    <submittedName>
        <fullName evidence="6">Uncharacterized protein</fullName>
    </submittedName>
</protein>
<dbReference type="CDD" id="cd07377">
    <property type="entry name" value="WHTH_GntR"/>
    <property type="match status" value="1"/>
</dbReference>
<evidence type="ECO:0000256" key="3">
    <source>
        <dbReference type="ARBA" id="ARBA00023015"/>
    </source>
</evidence>
<dbReference type="SMART" id="SM00345">
    <property type="entry name" value="HTH_GNTR"/>
    <property type="match status" value="1"/>
</dbReference>
<evidence type="ECO:0000256" key="5">
    <source>
        <dbReference type="ARBA" id="ARBA00023163"/>
    </source>
</evidence>
<dbReference type="PANTHER" id="PTHR46577:SF2">
    <property type="entry name" value="TRANSCRIPTIONAL REGULATORY PROTEIN"/>
    <property type="match status" value="1"/>
</dbReference>
<keyword evidence="7" id="KW-1185">Reference proteome</keyword>
<evidence type="ECO:0000256" key="2">
    <source>
        <dbReference type="ARBA" id="ARBA00022898"/>
    </source>
</evidence>
<dbReference type="CDD" id="cd00609">
    <property type="entry name" value="AAT_like"/>
    <property type="match status" value="1"/>
</dbReference>
<dbReference type="InterPro" id="IPR036388">
    <property type="entry name" value="WH-like_DNA-bd_sf"/>
</dbReference>
<dbReference type="EMBL" id="NHSJ01000137">
    <property type="protein sequence ID" value="PPQ26112.1"/>
    <property type="molecule type" value="Genomic_DNA"/>
</dbReference>
<keyword evidence="4" id="KW-0238">DNA-binding</keyword>
<evidence type="ECO:0000313" key="6">
    <source>
        <dbReference type="EMBL" id="PPQ26112.1"/>
    </source>
</evidence>